<dbReference type="Pfam" id="PF07859">
    <property type="entry name" value="Abhydrolase_3"/>
    <property type="match status" value="1"/>
</dbReference>
<name>A0A4U1MMX9_9BACL</name>
<accession>A0A4U1MMX9</accession>
<dbReference type="PANTHER" id="PTHR48081">
    <property type="entry name" value="AB HYDROLASE SUPERFAMILY PROTEIN C4A8.06C"/>
    <property type="match status" value="1"/>
</dbReference>
<protein>
    <submittedName>
        <fullName evidence="4">Alpha/beta hydrolase</fullName>
    </submittedName>
</protein>
<evidence type="ECO:0000259" key="3">
    <source>
        <dbReference type="Pfam" id="PF07859"/>
    </source>
</evidence>
<comment type="caution">
    <text evidence="4">The sequence shown here is derived from an EMBL/GenBank/DDBJ whole genome shotgun (WGS) entry which is preliminary data.</text>
</comment>
<evidence type="ECO:0000313" key="5">
    <source>
        <dbReference type="Proteomes" id="UP000310541"/>
    </source>
</evidence>
<dbReference type="FunFam" id="3.40.50.1820:FF:000089">
    <property type="entry name" value="Alpha/beta hydrolase"/>
    <property type="match status" value="1"/>
</dbReference>
<dbReference type="GO" id="GO:0016787">
    <property type="term" value="F:hydrolase activity"/>
    <property type="evidence" value="ECO:0007669"/>
    <property type="project" value="UniProtKB-KW"/>
</dbReference>
<feature type="domain" description="Alpha/beta hydrolase fold-3" evidence="3">
    <location>
        <begin position="80"/>
        <end position="286"/>
    </location>
</feature>
<evidence type="ECO:0000313" key="4">
    <source>
        <dbReference type="EMBL" id="TKD72066.1"/>
    </source>
</evidence>
<sequence length="317" mass="35518">MPVYESIQWLLHSQQNKPPLYNLALDEARKKFNDSASIMAGRGEPVAKVVDRIIHLEKNKLNVRCYYPATDTQDETLPAFVFYHGGGFVYGNLETHDVFCRLLSNRSKCVVISVDYRLAPEHKFPKATEDAYQAFLWTHEHAEELGINHTRIAVGGDSAGGNLAAVTAIKALEQGGPSIAYQLLIYPVVDSAKTYPSYKENSDGYFLTALEMEWFHKQYVDETIDPFDPHLSPLHSNHLGNLPPTHIVTALYDPLRDEGEAYAEQISQAGGTVTVKRYDRMVHGFISMTGIVPEAYAAVEELGEELRRVLYEGSVVK</sequence>
<reference evidence="4 5" key="1">
    <citation type="submission" date="2019-04" db="EMBL/GenBank/DDBJ databases">
        <title>Genome sequence of Bacillus hwajinpoensis strain Y2.</title>
        <authorList>
            <person name="Fair J.L."/>
            <person name="Maclea K.S."/>
        </authorList>
    </citation>
    <scope>NUCLEOTIDE SEQUENCE [LARGE SCALE GENOMIC DNA]</scope>
    <source>
        <strain evidence="4 5">Y2</strain>
    </source>
</reference>
<dbReference type="Gene3D" id="3.40.50.1820">
    <property type="entry name" value="alpha/beta hydrolase"/>
    <property type="match status" value="1"/>
</dbReference>
<evidence type="ECO:0000256" key="2">
    <source>
        <dbReference type="ARBA" id="ARBA00022801"/>
    </source>
</evidence>
<dbReference type="OrthoDB" id="9815425at2"/>
<dbReference type="Proteomes" id="UP000310541">
    <property type="component" value="Unassembled WGS sequence"/>
</dbReference>
<dbReference type="EMBL" id="SWFM01000001">
    <property type="protein sequence ID" value="TKD72066.1"/>
    <property type="molecule type" value="Genomic_DNA"/>
</dbReference>
<proteinExistence type="inferred from homology"/>
<evidence type="ECO:0000256" key="1">
    <source>
        <dbReference type="ARBA" id="ARBA00010515"/>
    </source>
</evidence>
<keyword evidence="2 4" id="KW-0378">Hydrolase</keyword>
<dbReference type="PANTHER" id="PTHR48081:SF8">
    <property type="entry name" value="ALPHA_BETA HYDROLASE FOLD-3 DOMAIN-CONTAINING PROTEIN-RELATED"/>
    <property type="match status" value="1"/>
</dbReference>
<dbReference type="InterPro" id="IPR029058">
    <property type="entry name" value="AB_hydrolase_fold"/>
</dbReference>
<gene>
    <name evidence="4" type="ORF">FBF83_04505</name>
</gene>
<dbReference type="AlphaFoldDB" id="A0A4U1MMX9"/>
<organism evidence="4 5">
    <name type="scientific">Guptibacillus hwajinpoensis</name>
    <dbReference type="NCBI Taxonomy" id="208199"/>
    <lineage>
        <taxon>Bacteria</taxon>
        <taxon>Bacillati</taxon>
        <taxon>Bacillota</taxon>
        <taxon>Bacilli</taxon>
        <taxon>Bacillales</taxon>
        <taxon>Guptibacillaceae</taxon>
        <taxon>Guptibacillus</taxon>
    </lineage>
</organism>
<dbReference type="SUPFAM" id="SSF53474">
    <property type="entry name" value="alpha/beta-Hydrolases"/>
    <property type="match status" value="1"/>
</dbReference>
<dbReference type="InterPro" id="IPR013094">
    <property type="entry name" value="AB_hydrolase_3"/>
</dbReference>
<dbReference type="InterPro" id="IPR050300">
    <property type="entry name" value="GDXG_lipolytic_enzyme"/>
</dbReference>
<dbReference type="RefSeq" id="WP_136945916.1">
    <property type="nucleotide sequence ID" value="NZ_SWFM01000001.1"/>
</dbReference>
<comment type="similarity">
    <text evidence="1">Belongs to the 'GDXG' lipolytic enzyme family.</text>
</comment>